<keyword evidence="2" id="KW-1185">Reference proteome</keyword>
<proteinExistence type="predicted"/>
<comment type="caution">
    <text evidence="1">The sequence shown here is derived from an EMBL/GenBank/DDBJ whole genome shotgun (WGS) entry which is preliminary data.</text>
</comment>
<gene>
    <name evidence="1" type="ORF">PACLA_8A000346</name>
</gene>
<dbReference type="Proteomes" id="UP001152795">
    <property type="component" value="Unassembled WGS sequence"/>
</dbReference>
<accession>A0A7D9LWL0</accession>
<name>A0A7D9LWL0_PARCT</name>
<protein>
    <submittedName>
        <fullName evidence="1">Uncharacterized protein</fullName>
    </submittedName>
</protein>
<evidence type="ECO:0000313" key="1">
    <source>
        <dbReference type="EMBL" id="CAB4040587.1"/>
    </source>
</evidence>
<sequence length="255" mass="29157">MLHVSDGGHFENYGLLPLLKLRLPKILLVHGLEIKSDDDYARDIIVAMEHARKLFNCSFTSMAGNDVLNDIEEKYGRDVLDHIRKHNCGDVVLNYINNQLGGDVLTDIKNEFVEKRSRKYEFKVHYSKNNSEDDNGVSEGHIVLIAPRSPGRGNASTSERNCQNDPKWQDKECEERELDKKWGLGPYLTEGDVKNIEGCPGGIGCCECCHKNWCGSCFQFPRHPTANQFYTPSMFTAYHREGYRVCMECNEFLEK</sequence>
<reference evidence="1" key="1">
    <citation type="submission" date="2020-04" db="EMBL/GenBank/DDBJ databases">
        <authorList>
            <person name="Alioto T."/>
            <person name="Alioto T."/>
            <person name="Gomez Garrido J."/>
        </authorList>
    </citation>
    <scope>NUCLEOTIDE SEQUENCE</scope>
    <source>
        <strain evidence="1">A484AB</strain>
    </source>
</reference>
<dbReference type="OrthoDB" id="5985887at2759"/>
<evidence type="ECO:0000313" key="2">
    <source>
        <dbReference type="Proteomes" id="UP001152795"/>
    </source>
</evidence>
<dbReference type="AlphaFoldDB" id="A0A7D9LWL0"/>
<dbReference type="EMBL" id="CACRXK020026997">
    <property type="protein sequence ID" value="CAB4040587.1"/>
    <property type="molecule type" value="Genomic_DNA"/>
</dbReference>
<organism evidence="1 2">
    <name type="scientific">Paramuricea clavata</name>
    <name type="common">Red gorgonian</name>
    <name type="synonym">Violescent sea-whip</name>
    <dbReference type="NCBI Taxonomy" id="317549"/>
    <lineage>
        <taxon>Eukaryota</taxon>
        <taxon>Metazoa</taxon>
        <taxon>Cnidaria</taxon>
        <taxon>Anthozoa</taxon>
        <taxon>Octocorallia</taxon>
        <taxon>Malacalcyonacea</taxon>
        <taxon>Plexauridae</taxon>
        <taxon>Paramuricea</taxon>
    </lineage>
</organism>